<name>A0ABS4TF03_9PSEU</name>
<dbReference type="SUPFAM" id="SSF53067">
    <property type="entry name" value="Actin-like ATPase domain"/>
    <property type="match status" value="1"/>
</dbReference>
<keyword evidence="2" id="KW-0418">Kinase</keyword>
<dbReference type="Gene3D" id="1.10.10.10">
    <property type="entry name" value="Winged helix-like DNA-binding domain superfamily/Winged helix DNA-binding domain"/>
    <property type="match status" value="1"/>
</dbReference>
<dbReference type="InterPro" id="IPR000600">
    <property type="entry name" value="ROK"/>
</dbReference>
<dbReference type="RefSeq" id="WP_209638865.1">
    <property type="nucleotide sequence ID" value="NZ_JAGINW010000001.1"/>
</dbReference>
<dbReference type="GO" id="GO:0016301">
    <property type="term" value="F:kinase activity"/>
    <property type="evidence" value="ECO:0007669"/>
    <property type="project" value="UniProtKB-KW"/>
</dbReference>
<protein>
    <submittedName>
        <fullName evidence="2">NBD/HSP70 family sugar kinase</fullName>
    </submittedName>
</protein>
<dbReference type="Pfam" id="PF00480">
    <property type="entry name" value="ROK"/>
    <property type="match status" value="1"/>
</dbReference>
<proteinExistence type="inferred from homology"/>
<evidence type="ECO:0000256" key="1">
    <source>
        <dbReference type="ARBA" id="ARBA00006479"/>
    </source>
</evidence>
<dbReference type="InterPro" id="IPR036390">
    <property type="entry name" value="WH_DNA-bd_sf"/>
</dbReference>
<dbReference type="PANTHER" id="PTHR18964">
    <property type="entry name" value="ROK (REPRESSOR, ORF, KINASE) FAMILY"/>
    <property type="match status" value="1"/>
</dbReference>
<dbReference type="SUPFAM" id="SSF46785">
    <property type="entry name" value="Winged helix' DNA-binding domain"/>
    <property type="match status" value="1"/>
</dbReference>
<evidence type="ECO:0000313" key="2">
    <source>
        <dbReference type="EMBL" id="MBP2323011.1"/>
    </source>
</evidence>
<organism evidence="2 3">
    <name type="scientific">Kibdelosporangium banguiense</name>
    <dbReference type="NCBI Taxonomy" id="1365924"/>
    <lineage>
        <taxon>Bacteria</taxon>
        <taxon>Bacillati</taxon>
        <taxon>Actinomycetota</taxon>
        <taxon>Actinomycetes</taxon>
        <taxon>Pseudonocardiales</taxon>
        <taxon>Pseudonocardiaceae</taxon>
        <taxon>Kibdelosporangium</taxon>
    </lineage>
</organism>
<keyword evidence="2" id="KW-0808">Transferase</keyword>
<reference evidence="2 3" key="1">
    <citation type="submission" date="2021-03" db="EMBL/GenBank/DDBJ databases">
        <title>Sequencing the genomes of 1000 actinobacteria strains.</title>
        <authorList>
            <person name="Klenk H.-P."/>
        </authorList>
    </citation>
    <scope>NUCLEOTIDE SEQUENCE [LARGE SCALE GENOMIC DNA]</scope>
    <source>
        <strain evidence="2 3">DSM 46670</strain>
    </source>
</reference>
<accession>A0ABS4TF03</accession>
<comment type="caution">
    <text evidence="2">The sequence shown here is derived from an EMBL/GenBank/DDBJ whole genome shotgun (WGS) entry which is preliminary data.</text>
</comment>
<evidence type="ECO:0000313" key="3">
    <source>
        <dbReference type="Proteomes" id="UP001519332"/>
    </source>
</evidence>
<dbReference type="InterPro" id="IPR036388">
    <property type="entry name" value="WH-like_DNA-bd_sf"/>
</dbReference>
<gene>
    <name evidence="2" type="ORF">JOF56_003396</name>
</gene>
<sequence>MTSSSTTYDARKLLWTPSDSLRDANRRKIIRAVMVESATQVNIAKLTALSPATVSGLVNELVAEKILRVDSAGDGERGKKLRVGNVRGVAVGIEVNHNGLAVAARRVDTSAIEFETADFGADQGGNVWVREASQLIRELAGQTGLDADHIVSFGLGIPAAIDPRTGLVSQVAASLDWDLAGDPKQRFSDQFPSVPIIVDNEANLAAYGEYIYGAGRGKETMFLVKASTGIGAGLIVGGLIFRGRHGLAGEIGHLTMDPLGIVCRCGNRGCLETLVGGARLIEQVRQAYAGYRMDLPTSLEAMIERAKAGDHVCRRVLQDASRNIGVALAKVANVVNPDVMVLGGDLGRASDLLIDTAMHEMKLFSLRGMYDHPVPTKLVGSELGQFAGARGALAFALKADSTVAP</sequence>
<comment type="similarity">
    <text evidence="1">Belongs to the ROK (NagC/XylR) family.</text>
</comment>
<dbReference type="PANTHER" id="PTHR18964:SF173">
    <property type="entry name" value="GLUCOKINASE"/>
    <property type="match status" value="1"/>
</dbReference>
<dbReference type="Gene3D" id="3.30.420.40">
    <property type="match status" value="2"/>
</dbReference>
<dbReference type="Proteomes" id="UP001519332">
    <property type="component" value="Unassembled WGS sequence"/>
</dbReference>
<keyword evidence="3" id="KW-1185">Reference proteome</keyword>
<dbReference type="InterPro" id="IPR043129">
    <property type="entry name" value="ATPase_NBD"/>
</dbReference>
<dbReference type="EMBL" id="JAGINW010000001">
    <property type="protein sequence ID" value="MBP2323011.1"/>
    <property type="molecule type" value="Genomic_DNA"/>
</dbReference>